<proteinExistence type="predicted"/>
<reference evidence="2" key="2">
    <citation type="submission" date="2015-01" db="EMBL/GenBank/DDBJ databases">
        <title>Evolutionary Origins and Diversification of the Mycorrhizal Mutualists.</title>
        <authorList>
            <consortium name="DOE Joint Genome Institute"/>
            <consortium name="Mycorrhizal Genomics Consortium"/>
            <person name="Kohler A."/>
            <person name="Kuo A."/>
            <person name="Nagy L.G."/>
            <person name="Floudas D."/>
            <person name="Copeland A."/>
            <person name="Barry K.W."/>
            <person name="Cichocki N."/>
            <person name="Veneault-Fourrey C."/>
            <person name="LaButti K."/>
            <person name="Lindquist E.A."/>
            <person name="Lipzen A."/>
            <person name="Lundell T."/>
            <person name="Morin E."/>
            <person name="Murat C."/>
            <person name="Riley R."/>
            <person name="Ohm R."/>
            <person name="Sun H."/>
            <person name="Tunlid A."/>
            <person name="Henrissat B."/>
            <person name="Grigoriev I.V."/>
            <person name="Hibbett D.S."/>
            <person name="Martin F."/>
        </authorList>
    </citation>
    <scope>NUCLEOTIDE SEQUENCE [LARGE SCALE GENOMIC DNA]</scope>
    <source>
        <strain evidence="2">Foug A</strain>
    </source>
</reference>
<dbReference type="Proteomes" id="UP000053989">
    <property type="component" value="Unassembled WGS sequence"/>
</dbReference>
<keyword evidence="2" id="KW-1185">Reference proteome</keyword>
<dbReference type="OrthoDB" id="3261690at2759"/>
<evidence type="ECO:0000313" key="1">
    <source>
        <dbReference type="EMBL" id="KIM55669.1"/>
    </source>
</evidence>
<evidence type="ECO:0000313" key="2">
    <source>
        <dbReference type="Proteomes" id="UP000053989"/>
    </source>
</evidence>
<dbReference type="HOGENOM" id="CLU_047288_0_0_1"/>
<organism evidence="1 2">
    <name type="scientific">Scleroderma citrinum Foug A</name>
    <dbReference type="NCBI Taxonomy" id="1036808"/>
    <lineage>
        <taxon>Eukaryota</taxon>
        <taxon>Fungi</taxon>
        <taxon>Dikarya</taxon>
        <taxon>Basidiomycota</taxon>
        <taxon>Agaricomycotina</taxon>
        <taxon>Agaricomycetes</taxon>
        <taxon>Agaricomycetidae</taxon>
        <taxon>Boletales</taxon>
        <taxon>Sclerodermatineae</taxon>
        <taxon>Sclerodermataceae</taxon>
        <taxon>Scleroderma</taxon>
    </lineage>
</organism>
<sequence length="330" mass="37488">VPMHTIPNIPFGKVTTRHVVRVFFPRMYGKYEGAAVPSSDLKSIYNRALRPIMLQLMPNHATHWPVNYEAAMALYRDDRGQIRPGSLDVPSHLLPQLAEEYLQRIANIHTSFHDAYFGHELRGWKAATAHDADNEDDRNLGLEDLTHGLDLDQINDHQWKVDVALEFGVPGHIITWHADSHATIIQWILPNLQNVDRIKNSKHFYHDKVTHLQDIAGFRWTPSSRQGQGVKYIQAYTTEKAVSHQLHKGLFSPHHPQELLSKPHLEKLLANLDRQSAILDTCTGGTFDDPQGGCARLEIRVPLSRAEDVLLDPLDIAAISLVKIPAKLWW</sequence>
<protein>
    <submittedName>
        <fullName evidence="1">Uncharacterized protein</fullName>
    </submittedName>
</protein>
<reference evidence="1 2" key="1">
    <citation type="submission" date="2014-04" db="EMBL/GenBank/DDBJ databases">
        <authorList>
            <consortium name="DOE Joint Genome Institute"/>
            <person name="Kuo A."/>
            <person name="Kohler A."/>
            <person name="Nagy L.G."/>
            <person name="Floudas D."/>
            <person name="Copeland A."/>
            <person name="Barry K.W."/>
            <person name="Cichocki N."/>
            <person name="Veneault-Fourrey C."/>
            <person name="LaButti K."/>
            <person name="Lindquist E.A."/>
            <person name="Lipzen A."/>
            <person name="Lundell T."/>
            <person name="Morin E."/>
            <person name="Murat C."/>
            <person name="Sun H."/>
            <person name="Tunlid A."/>
            <person name="Henrissat B."/>
            <person name="Grigoriev I.V."/>
            <person name="Hibbett D.S."/>
            <person name="Martin F."/>
            <person name="Nordberg H.P."/>
            <person name="Cantor M.N."/>
            <person name="Hua S.X."/>
        </authorList>
    </citation>
    <scope>NUCLEOTIDE SEQUENCE [LARGE SCALE GENOMIC DNA]</scope>
    <source>
        <strain evidence="1 2">Foug A</strain>
    </source>
</reference>
<name>A0A0C3DH64_9AGAM</name>
<accession>A0A0C3DH64</accession>
<dbReference type="EMBL" id="KN822130">
    <property type="protein sequence ID" value="KIM55669.1"/>
    <property type="molecule type" value="Genomic_DNA"/>
</dbReference>
<feature type="non-terminal residue" evidence="1">
    <location>
        <position position="1"/>
    </location>
</feature>
<dbReference type="AlphaFoldDB" id="A0A0C3DH64"/>
<dbReference type="STRING" id="1036808.A0A0C3DH64"/>
<gene>
    <name evidence="1" type="ORF">SCLCIDRAFT_134299</name>
</gene>
<dbReference type="InParanoid" id="A0A0C3DH64"/>